<dbReference type="GO" id="GO:0006351">
    <property type="term" value="P:DNA-templated transcription"/>
    <property type="evidence" value="ECO:0007669"/>
    <property type="project" value="InterPro"/>
</dbReference>
<proteinExistence type="predicted"/>
<dbReference type="PANTHER" id="PTHR11239">
    <property type="entry name" value="DNA-DIRECTED RNA POLYMERASE"/>
    <property type="match status" value="1"/>
</dbReference>
<dbReference type="GO" id="GO:0003676">
    <property type="term" value="F:nucleic acid binding"/>
    <property type="evidence" value="ECO:0007669"/>
    <property type="project" value="InterPro"/>
</dbReference>
<evidence type="ECO:0000313" key="5">
    <source>
        <dbReference type="EMBL" id="GAH04499.1"/>
    </source>
</evidence>
<keyword evidence="1" id="KW-0479">Metal-binding</keyword>
<dbReference type="PIRSF" id="PIRSF005586">
    <property type="entry name" value="RNApol_RpoM"/>
    <property type="match status" value="1"/>
</dbReference>
<dbReference type="SUPFAM" id="SSF57783">
    <property type="entry name" value="Zinc beta-ribbon"/>
    <property type="match status" value="1"/>
</dbReference>
<organism evidence="5">
    <name type="scientific">marine sediment metagenome</name>
    <dbReference type="NCBI Taxonomy" id="412755"/>
    <lineage>
        <taxon>unclassified sequences</taxon>
        <taxon>metagenomes</taxon>
        <taxon>ecological metagenomes</taxon>
    </lineage>
</organism>
<protein>
    <recommendedName>
        <fullName evidence="4">TFIIS-type domain-containing protein</fullName>
    </recommendedName>
</protein>
<dbReference type="GO" id="GO:0008270">
    <property type="term" value="F:zinc ion binding"/>
    <property type="evidence" value="ECO:0007669"/>
    <property type="project" value="UniProtKB-KW"/>
</dbReference>
<accession>X1DHM4</accession>
<evidence type="ECO:0000259" key="4">
    <source>
        <dbReference type="PROSITE" id="PS51133"/>
    </source>
</evidence>
<dbReference type="Pfam" id="PF01096">
    <property type="entry name" value="Zn_ribbon_TFIIS"/>
    <property type="match status" value="1"/>
</dbReference>
<dbReference type="SMART" id="SM00440">
    <property type="entry name" value="ZnF_C2C2"/>
    <property type="match status" value="1"/>
</dbReference>
<reference evidence="5" key="1">
    <citation type="journal article" date="2014" name="Front. Microbiol.">
        <title>High frequency of phylogenetically diverse reductive dehalogenase-homologous genes in deep subseafloor sedimentary metagenomes.</title>
        <authorList>
            <person name="Kawai M."/>
            <person name="Futagami T."/>
            <person name="Toyoda A."/>
            <person name="Takaki Y."/>
            <person name="Nishi S."/>
            <person name="Hori S."/>
            <person name="Arai W."/>
            <person name="Tsubouchi T."/>
            <person name="Morono Y."/>
            <person name="Uchiyama I."/>
            <person name="Ito T."/>
            <person name="Fujiyama A."/>
            <person name="Inagaki F."/>
            <person name="Takami H."/>
        </authorList>
    </citation>
    <scope>NUCLEOTIDE SEQUENCE</scope>
    <source>
        <strain evidence="5">Expedition CK06-06</strain>
    </source>
</reference>
<evidence type="ECO:0000256" key="2">
    <source>
        <dbReference type="ARBA" id="ARBA00022771"/>
    </source>
</evidence>
<dbReference type="AlphaFoldDB" id="X1DHM4"/>
<gene>
    <name evidence="5" type="ORF">S01H4_38118</name>
</gene>
<dbReference type="PROSITE" id="PS51133">
    <property type="entry name" value="ZF_TFIIS_2"/>
    <property type="match status" value="1"/>
</dbReference>
<keyword evidence="3" id="KW-0862">Zinc</keyword>
<dbReference type="InterPro" id="IPR012164">
    <property type="entry name" value="Rpa12/Rpb9/Rpc10/TFS"/>
</dbReference>
<comment type="caution">
    <text evidence="5">The sequence shown here is derived from an EMBL/GenBank/DDBJ whole genome shotgun (WGS) entry which is preliminary data.</text>
</comment>
<sequence length="107" mass="12958">KCSNLLRKKILNRIYYLVCKCGYREELVSKDREQIIKEIQKKKEALTDNFIVVSDKEKILIHPKTSKTCPKCRYNEAVFWQEQIFSADEPMVTFFRCLKCNRVWREY</sequence>
<dbReference type="GO" id="GO:0003899">
    <property type="term" value="F:DNA-directed RNA polymerase activity"/>
    <property type="evidence" value="ECO:0007669"/>
    <property type="project" value="InterPro"/>
</dbReference>
<keyword evidence="2" id="KW-0863">Zinc-finger</keyword>
<dbReference type="PANTHER" id="PTHR11239:SF12">
    <property type="entry name" value="DNA-DIRECTED RNA POLYMERASE III SUBUNIT RPC10"/>
    <property type="match status" value="1"/>
</dbReference>
<dbReference type="Gene3D" id="2.20.25.10">
    <property type="match status" value="1"/>
</dbReference>
<feature type="domain" description="TFIIS-type" evidence="4">
    <location>
        <begin position="65"/>
        <end position="105"/>
    </location>
</feature>
<feature type="non-terminal residue" evidence="5">
    <location>
        <position position="1"/>
    </location>
</feature>
<name>X1DHM4_9ZZZZ</name>
<evidence type="ECO:0000256" key="1">
    <source>
        <dbReference type="ARBA" id="ARBA00022723"/>
    </source>
</evidence>
<dbReference type="EMBL" id="BART01020524">
    <property type="protein sequence ID" value="GAH04499.1"/>
    <property type="molecule type" value="Genomic_DNA"/>
</dbReference>
<evidence type="ECO:0000256" key="3">
    <source>
        <dbReference type="ARBA" id="ARBA00022833"/>
    </source>
</evidence>
<dbReference type="InterPro" id="IPR001222">
    <property type="entry name" value="Znf_TFIIS"/>
</dbReference>